<proteinExistence type="predicted"/>
<sequence length="61" mass="7191">MRGTACAYKIYKRGRYMGIYRASEIETLTGLPKARVNRYARERMKWQGMYRIVLAGEAKRT</sequence>
<name>A0A8S5SS99_9CAUD</name>
<evidence type="ECO:0000313" key="1">
    <source>
        <dbReference type="EMBL" id="DAF53908.1"/>
    </source>
</evidence>
<accession>A0A8S5SS99</accession>
<protein>
    <submittedName>
        <fullName evidence="1">Uncharacterized protein</fullName>
    </submittedName>
</protein>
<reference evidence="1" key="1">
    <citation type="journal article" date="2021" name="Proc. Natl. Acad. Sci. U.S.A.">
        <title>A Catalog of Tens of Thousands of Viruses from Human Metagenomes Reveals Hidden Associations with Chronic Diseases.</title>
        <authorList>
            <person name="Tisza M.J."/>
            <person name="Buck C.B."/>
        </authorList>
    </citation>
    <scope>NUCLEOTIDE SEQUENCE</scope>
    <source>
        <strain evidence="1">Ct2Qy24</strain>
    </source>
</reference>
<dbReference type="EMBL" id="BK032666">
    <property type="protein sequence ID" value="DAF53908.1"/>
    <property type="molecule type" value="Genomic_DNA"/>
</dbReference>
<organism evidence="1">
    <name type="scientific">Myoviridae sp. ct2Qy24</name>
    <dbReference type="NCBI Taxonomy" id="2827656"/>
    <lineage>
        <taxon>Viruses</taxon>
        <taxon>Duplodnaviria</taxon>
        <taxon>Heunggongvirae</taxon>
        <taxon>Uroviricota</taxon>
        <taxon>Caudoviricetes</taxon>
    </lineage>
</organism>